<evidence type="ECO:0000313" key="2">
    <source>
        <dbReference type="Proteomes" id="UP000532746"/>
    </source>
</evidence>
<dbReference type="RefSeq" id="WP_183405271.1">
    <property type="nucleotide sequence ID" value="NZ_JACHGG010000008.1"/>
</dbReference>
<accession>A0A7W9T4T8</accession>
<dbReference type="AlphaFoldDB" id="A0A7W9T4T8"/>
<comment type="caution">
    <text evidence="1">The sequence shown here is derived from an EMBL/GenBank/DDBJ whole genome shotgun (WGS) entry which is preliminary data.</text>
</comment>
<gene>
    <name evidence="1" type="ORF">HNQ93_003986</name>
</gene>
<name>A0A7W9T4T8_9BACT</name>
<keyword evidence="2" id="KW-1185">Reference proteome</keyword>
<evidence type="ECO:0008006" key="3">
    <source>
        <dbReference type="Google" id="ProtNLM"/>
    </source>
</evidence>
<reference evidence="1 2" key="1">
    <citation type="submission" date="2020-08" db="EMBL/GenBank/DDBJ databases">
        <title>Genomic Encyclopedia of Type Strains, Phase IV (KMG-IV): sequencing the most valuable type-strain genomes for metagenomic binning, comparative biology and taxonomic classification.</title>
        <authorList>
            <person name="Goeker M."/>
        </authorList>
    </citation>
    <scope>NUCLEOTIDE SEQUENCE [LARGE SCALE GENOMIC DNA]</scope>
    <source>
        <strain evidence="1 2">DSM 26718</strain>
    </source>
</reference>
<evidence type="ECO:0000313" key="1">
    <source>
        <dbReference type="EMBL" id="MBB6061108.1"/>
    </source>
</evidence>
<protein>
    <recommendedName>
        <fullName evidence="3">STAS/SEC14 domain-containing protein</fullName>
    </recommendedName>
</protein>
<sequence length="131" mass="14457">MTLPNSSDVSITYHPASDILHLNFTATRSSVSFGQAYQQALEAMLAQNVGKLLLDLKHNVSLTEEAELLHPLAAMLPEQLPRPLFIAAVVSEGQYRYQIGSALASYPPTPAQVEFNYFTSHHDATTWLSEN</sequence>
<dbReference type="EMBL" id="JACHGG010000008">
    <property type="protein sequence ID" value="MBB6061108.1"/>
    <property type="molecule type" value="Genomic_DNA"/>
</dbReference>
<dbReference type="Proteomes" id="UP000532746">
    <property type="component" value="Unassembled WGS sequence"/>
</dbReference>
<organism evidence="1 2">
    <name type="scientific">Hymenobacter luteus</name>
    <dbReference type="NCBI Taxonomy" id="1411122"/>
    <lineage>
        <taxon>Bacteria</taxon>
        <taxon>Pseudomonadati</taxon>
        <taxon>Bacteroidota</taxon>
        <taxon>Cytophagia</taxon>
        <taxon>Cytophagales</taxon>
        <taxon>Hymenobacteraceae</taxon>
        <taxon>Hymenobacter</taxon>
    </lineage>
</organism>
<proteinExistence type="predicted"/>